<gene>
    <name evidence="1" type="ORF">FHETE_4292</name>
</gene>
<accession>A0A8H5TH48</accession>
<dbReference type="Proteomes" id="UP000567885">
    <property type="component" value="Unassembled WGS sequence"/>
</dbReference>
<evidence type="ECO:0008006" key="3">
    <source>
        <dbReference type="Google" id="ProtNLM"/>
    </source>
</evidence>
<keyword evidence="2" id="KW-1185">Reference proteome</keyword>
<comment type="caution">
    <text evidence="1">The sequence shown here is derived from an EMBL/GenBank/DDBJ whole genome shotgun (WGS) entry which is preliminary data.</text>
</comment>
<dbReference type="OrthoDB" id="5050657at2759"/>
<protein>
    <recommendedName>
        <fullName evidence="3">F-box domain-containing protein</fullName>
    </recommendedName>
</protein>
<name>A0A8H5TH48_FUSHE</name>
<evidence type="ECO:0000313" key="1">
    <source>
        <dbReference type="EMBL" id="KAF5671036.1"/>
    </source>
</evidence>
<proteinExistence type="predicted"/>
<organism evidence="1 2">
    <name type="scientific">Fusarium heterosporum</name>
    <dbReference type="NCBI Taxonomy" id="42747"/>
    <lineage>
        <taxon>Eukaryota</taxon>
        <taxon>Fungi</taxon>
        <taxon>Dikarya</taxon>
        <taxon>Ascomycota</taxon>
        <taxon>Pezizomycotina</taxon>
        <taxon>Sordariomycetes</taxon>
        <taxon>Hypocreomycetidae</taxon>
        <taxon>Hypocreales</taxon>
        <taxon>Nectriaceae</taxon>
        <taxon>Fusarium</taxon>
        <taxon>Fusarium heterosporum species complex</taxon>
    </lineage>
</organism>
<reference evidence="1 2" key="1">
    <citation type="submission" date="2020-05" db="EMBL/GenBank/DDBJ databases">
        <title>Identification and distribution of gene clusters putatively required for synthesis of sphingolipid metabolism inhibitors in phylogenetically diverse species of the filamentous fungus Fusarium.</title>
        <authorList>
            <person name="Kim H.-S."/>
            <person name="Busman M."/>
            <person name="Brown D.W."/>
            <person name="Divon H."/>
            <person name="Uhlig S."/>
            <person name="Proctor R.H."/>
        </authorList>
    </citation>
    <scope>NUCLEOTIDE SEQUENCE [LARGE SCALE GENOMIC DNA]</scope>
    <source>
        <strain evidence="1 2">NRRL 20693</strain>
    </source>
</reference>
<sequence>MEKLPQECRDHIASFLGKEALNNLVLVSKDYLGYFTASNWKRVWLKGHPKHSFIRQATILPQWEVRKKRKILKKTLRNQKDPVTGFSKPLFDEHGPLIIDAISKMTCLQRLALILIVLNDEQQGNFCTMLAKTPKWDTLKSLTICAPEGIVRAALGQCKAEVLEEVNIHAWIDTPGYAALVAMYSAPGLQYPLKKLGILYHPELSTSPAHMDIWVRMEAVITAIKDFPHLTSLSVYQEDRRECQLLAQDWDYFSATWNKLCEALADTTIQEFLFSIDIRNILPEFVQESLGLPTSEDDKWDDFNHMWLPVHQNAPHYDDFYHNLAHYAFLASPCLRRLTIVNDDEERHGGGPLFWEMKYWTVDLLYFI</sequence>
<dbReference type="AlphaFoldDB" id="A0A8H5TH48"/>
<dbReference type="EMBL" id="JAAGWQ010000071">
    <property type="protein sequence ID" value="KAF5671036.1"/>
    <property type="molecule type" value="Genomic_DNA"/>
</dbReference>
<evidence type="ECO:0000313" key="2">
    <source>
        <dbReference type="Proteomes" id="UP000567885"/>
    </source>
</evidence>